<evidence type="ECO:0000313" key="2">
    <source>
        <dbReference type="Proteomes" id="UP001243375"/>
    </source>
</evidence>
<proteinExistence type="predicted"/>
<organism evidence="1 2">
    <name type="scientific">Naganishia vaughanmartiniae</name>
    <dbReference type="NCBI Taxonomy" id="1424756"/>
    <lineage>
        <taxon>Eukaryota</taxon>
        <taxon>Fungi</taxon>
        <taxon>Dikarya</taxon>
        <taxon>Basidiomycota</taxon>
        <taxon>Agaricomycotina</taxon>
        <taxon>Tremellomycetes</taxon>
        <taxon>Filobasidiales</taxon>
        <taxon>Filobasidiaceae</taxon>
        <taxon>Naganishia</taxon>
    </lineage>
</organism>
<reference evidence="1" key="1">
    <citation type="submission" date="2023-04" db="EMBL/GenBank/DDBJ databases">
        <title>Draft Genome sequencing of Naganishia species isolated from polar environments using Oxford Nanopore Technology.</title>
        <authorList>
            <person name="Leo P."/>
            <person name="Venkateswaran K."/>
        </authorList>
    </citation>
    <scope>NUCLEOTIDE SEQUENCE</scope>
    <source>
        <strain evidence="1">MNA-CCFEE 5425</strain>
    </source>
</reference>
<dbReference type="EMBL" id="JASBWU010000010">
    <property type="protein sequence ID" value="KAJ9118644.1"/>
    <property type="molecule type" value="Genomic_DNA"/>
</dbReference>
<comment type="caution">
    <text evidence="1">The sequence shown here is derived from an EMBL/GenBank/DDBJ whole genome shotgun (WGS) entry which is preliminary data.</text>
</comment>
<keyword evidence="2" id="KW-1185">Reference proteome</keyword>
<name>A0ACC2X3N5_9TREE</name>
<sequence>MCGQDHPTAETNSRPHRQLFQKEDEPPDWRTIALPAPAVLKLLTDSHCHPTDLPFSTAQVKNVGLGGLAAMATRVHDQQLVESFGETYGSGKDKVDDEDENTQVVACFGYHPWFSHLLSLDTSKDPLDKQQHYESIFIPSSLSPSKKDEYHQILSRIIHLFPEPVRLGPLLVDMGQRIRRTLGRGQKVMVGEIGLDRSFRIPYPPNSTDSEGTAHTTTTTVEDAENAIAATAPEKELAEKQDNPAAAAKTKTKTKTLTPFTTSTAHQLRVLELQFQVALDCGVNVSLHSVKAQGKLLVLPLFLHRTHIPLICRLPMNLGVR</sequence>
<gene>
    <name evidence="1" type="ORF">QFC22_003864</name>
</gene>
<evidence type="ECO:0000313" key="1">
    <source>
        <dbReference type="EMBL" id="KAJ9118644.1"/>
    </source>
</evidence>
<dbReference type="Proteomes" id="UP001243375">
    <property type="component" value="Unassembled WGS sequence"/>
</dbReference>
<protein>
    <submittedName>
        <fullName evidence="1">Uncharacterized protein</fullName>
    </submittedName>
</protein>
<accession>A0ACC2X3N5</accession>